<comment type="similarity">
    <text evidence="7">Belongs to the binding-protein-dependent transport system permease family.</text>
</comment>
<keyword evidence="10" id="KW-1185">Reference proteome</keyword>
<keyword evidence="5 7" id="KW-1133">Transmembrane helix</keyword>
<reference evidence="9 10" key="1">
    <citation type="submission" date="2019-10" db="EMBL/GenBank/DDBJ databases">
        <title>Description of Paenibacillus choica sp. nov.</title>
        <authorList>
            <person name="Carlier A."/>
            <person name="Qi S."/>
        </authorList>
    </citation>
    <scope>NUCLEOTIDE SEQUENCE [LARGE SCALE GENOMIC DNA]</scope>
    <source>
        <strain evidence="9 10">LMG 31460</strain>
    </source>
</reference>
<dbReference type="PROSITE" id="PS50928">
    <property type="entry name" value="ABC_TM1"/>
    <property type="match status" value="1"/>
</dbReference>
<keyword evidence="3" id="KW-1003">Cell membrane</keyword>
<organism evidence="9 10">
    <name type="scientific">Paenibacillus germinis</name>
    <dbReference type="NCBI Taxonomy" id="2654979"/>
    <lineage>
        <taxon>Bacteria</taxon>
        <taxon>Bacillati</taxon>
        <taxon>Bacillota</taxon>
        <taxon>Bacilli</taxon>
        <taxon>Bacillales</taxon>
        <taxon>Paenibacillaceae</taxon>
        <taxon>Paenibacillus</taxon>
    </lineage>
</organism>
<feature type="transmembrane region" description="Helical" evidence="7">
    <location>
        <begin position="112"/>
        <end position="131"/>
    </location>
</feature>
<dbReference type="InterPro" id="IPR035906">
    <property type="entry name" value="MetI-like_sf"/>
</dbReference>
<feature type="transmembrane region" description="Helical" evidence="7">
    <location>
        <begin position="265"/>
        <end position="284"/>
    </location>
</feature>
<dbReference type="PANTHER" id="PTHR43744">
    <property type="entry name" value="ABC TRANSPORTER PERMEASE PROTEIN MG189-RELATED-RELATED"/>
    <property type="match status" value="1"/>
</dbReference>
<dbReference type="CDD" id="cd06261">
    <property type="entry name" value="TM_PBP2"/>
    <property type="match status" value="1"/>
</dbReference>
<dbReference type="Proteomes" id="UP000658690">
    <property type="component" value="Unassembled WGS sequence"/>
</dbReference>
<dbReference type="Pfam" id="PF00528">
    <property type="entry name" value="BPD_transp_1"/>
    <property type="match status" value="1"/>
</dbReference>
<keyword evidence="6 7" id="KW-0472">Membrane</keyword>
<evidence type="ECO:0000259" key="8">
    <source>
        <dbReference type="PROSITE" id="PS50928"/>
    </source>
</evidence>
<accession>A0ABX1Z5V9</accession>
<evidence type="ECO:0000256" key="3">
    <source>
        <dbReference type="ARBA" id="ARBA00022475"/>
    </source>
</evidence>
<evidence type="ECO:0000256" key="6">
    <source>
        <dbReference type="ARBA" id="ARBA00023136"/>
    </source>
</evidence>
<evidence type="ECO:0000313" key="10">
    <source>
        <dbReference type="Proteomes" id="UP000658690"/>
    </source>
</evidence>
<feature type="transmembrane region" description="Helical" evidence="7">
    <location>
        <begin position="143"/>
        <end position="166"/>
    </location>
</feature>
<feature type="transmembrane region" description="Helical" evidence="7">
    <location>
        <begin position="14"/>
        <end position="35"/>
    </location>
</feature>
<comment type="subcellular location">
    <subcellularLocation>
        <location evidence="1 7">Cell membrane</location>
        <topology evidence="1 7">Multi-pass membrane protein</topology>
    </subcellularLocation>
</comment>
<comment type="caution">
    <text evidence="9">The sequence shown here is derived from an EMBL/GenBank/DDBJ whole genome shotgun (WGS) entry which is preliminary data.</text>
</comment>
<feature type="transmembrane region" description="Helical" evidence="7">
    <location>
        <begin position="47"/>
        <end position="66"/>
    </location>
</feature>
<gene>
    <name evidence="9" type="ORF">GC102_23895</name>
</gene>
<evidence type="ECO:0000256" key="1">
    <source>
        <dbReference type="ARBA" id="ARBA00004651"/>
    </source>
</evidence>
<evidence type="ECO:0000256" key="7">
    <source>
        <dbReference type="RuleBase" id="RU363032"/>
    </source>
</evidence>
<feature type="domain" description="ABC transmembrane type-1" evidence="8">
    <location>
        <begin position="76"/>
        <end position="269"/>
    </location>
</feature>
<dbReference type="Gene3D" id="1.10.3720.10">
    <property type="entry name" value="MetI-like"/>
    <property type="match status" value="1"/>
</dbReference>
<sequence length="299" mass="33617">MTTLNSTVNRVQPFIINVLFWIFTAASLLPFLLVVIASFTDEKTIALHGYSFFPVKFSVAAYQFLINDSDTILRAYGVTILTTIIGTLVSVLLTALYAYPISKPDLPFKRSLSFYIFFTMLFGGGLVPWYIVYSQYFHIKDTIFALIVPNLLMGAFNVLMMRSFFANSIPESVLESATIDGAGEFRIFFQMVVPMSLPVFATVGLFNTLAYWNDWFNSMIFNDNATLYNLQYLMSKTLTNIQFLTMKTDSSKASELLATMPTETVRMAMAIIGMGPIILAYPFFQKFYIQGITVGAVKG</sequence>
<evidence type="ECO:0000313" key="9">
    <source>
        <dbReference type="EMBL" id="NOU88770.1"/>
    </source>
</evidence>
<proteinExistence type="inferred from homology"/>
<name>A0ABX1Z5V9_9BACL</name>
<keyword evidence="4 7" id="KW-0812">Transmembrane</keyword>
<dbReference type="PANTHER" id="PTHR43744:SF9">
    <property type="entry name" value="POLYGALACTURONAN_RHAMNOGALACTURONAN TRANSPORT SYSTEM PERMEASE PROTEIN YTCP"/>
    <property type="match status" value="1"/>
</dbReference>
<evidence type="ECO:0000256" key="2">
    <source>
        <dbReference type="ARBA" id="ARBA00022448"/>
    </source>
</evidence>
<feature type="transmembrane region" description="Helical" evidence="7">
    <location>
        <begin position="78"/>
        <end position="100"/>
    </location>
</feature>
<feature type="transmembrane region" description="Helical" evidence="7">
    <location>
        <begin position="187"/>
        <end position="212"/>
    </location>
</feature>
<protein>
    <submittedName>
        <fullName evidence="9">Carbohydrate ABC transporter permease</fullName>
    </submittedName>
</protein>
<evidence type="ECO:0000256" key="5">
    <source>
        <dbReference type="ARBA" id="ARBA00022989"/>
    </source>
</evidence>
<evidence type="ECO:0000256" key="4">
    <source>
        <dbReference type="ARBA" id="ARBA00022692"/>
    </source>
</evidence>
<dbReference type="EMBL" id="WHOC01000133">
    <property type="protein sequence ID" value="NOU88770.1"/>
    <property type="molecule type" value="Genomic_DNA"/>
</dbReference>
<dbReference type="SUPFAM" id="SSF161098">
    <property type="entry name" value="MetI-like"/>
    <property type="match status" value="1"/>
</dbReference>
<keyword evidence="2 7" id="KW-0813">Transport</keyword>
<dbReference type="InterPro" id="IPR000515">
    <property type="entry name" value="MetI-like"/>
</dbReference>